<reference evidence="17" key="1">
    <citation type="journal article" date="2014" name="Genome Biol.">
        <title>Genome analysis of a major urban malaria vector mosquito, Anopheles stephensi.</title>
        <authorList>
            <person name="Jiang X."/>
            <person name="Peery A."/>
            <person name="Hall A.B."/>
            <person name="Sharma A."/>
            <person name="Chen X.G."/>
            <person name="Waterhouse R.M."/>
            <person name="Komissarov A."/>
            <person name="Riehle M.M."/>
            <person name="Shouche Y."/>
            <person name="Sharakhova M.V."/>
            <person name="Lawson D."/>
            <person name="Pakpour N."/>
            <person name="Arensburger P."/>
            <person name="Davidson V.L."/>
            <person name="Eiglmeier K."/>
            <person name="Emrich S."/>
            <person name="George P."/>
            <person name="Kennedy R.C."/>
            <person name="Mane S.P."/>
            <person name="Maslen G."/>
            <person name="Oringanje C."/>
            <person name="Qi Y."/>
            <person name="Settlage R."/>
            <person name="Tojo M."/>
            <person name="Tubio J.M."/>
            <person name="Unger M.F."/>
            <person name="Wang B."/>
            <person name="Vernick K.D."/>
            <person name="Ribeiro J.M."/>
            <person name="James A.A."/>
            <person name="Michel K."/>
            <person name="Riehle M.A."/>
            <person name="Luckhart S."/>
            <person name="Sharakhov I.V."/>
            <person name="Tu Z."/>
        </authorList>
    </citation>
    <scope>NUCLEOTIDE SEQUENCE [LARGE SCALE GENOMIC DNA]</scope>
    <source>
        <strain evidence="17">Indian</strain>
    </source>
</reference>
<feature type="region of interest" description="Disordered" evidence="13">
    <location>
        <begin position="1"/>
        <end position="65"/>
    </location>
</feature>
<dbReference type="CDD" id="cd03505">
    <property type="entry name" value="Delta9-FADS-like"/>
    <property type="match status" value="2"/>
</dbReference>
<keyword evidence="4 12" id="KW-0812">Transmembrane</keyword>
<evidence type="ECO:0000256" key="6">
    <source>
        <dbReference type="ARBA" id="ARBA00022989"/>
    </source>
</evidence>
<dbReference type="InterPro" id="IPR015876">
    <property type="entry name" value="Acyl-CoA_DS"/>
</dbReference>
<keyword evidence="17" id="KW-1185">Reference proteome</keyword>
<comment type="cofactor">
    <cofactor evidence="12">
        <name>Fe(2+)</name>
        <dbReference type="ChEBI" id="CHEBI:29033"/>
    </cofactor>
</comment>
<keyword evidence="3 12" id="KW-0444">Lipid biosynthesis</keyword>
<proteinExistence type="inferred from homology"/>
<dbReference type="Pfam" id="PF00487">
    <property type="entry name" value="FA_desaturase"/>
    <property type="match status" value="1"/>
</dbReference>
<accession>A0A182Y4E6</accession>
<sequence>MAPNVSDSVATDTDPNASSVLKANTDKDTVWKRKHQPPGSGESTINDQNNNSSSSTGSQSDNHCDHDTSVPFRAQIRWPDFFAQLFVHVGFLIGLYYLVTFRAKFYTYLWTLGLVWATGLGITAGAHRLWSHKSYKARWPLRVLLMFLFTICGQRDAYTWAHDHRVHHKYSETDADPHNAKRGFFFAHVGWVFLTPHPEVVAKRKIIDMSDLEADPIVMLQRRFYIPLFALLVIGLPVLVPWYCWGEQLAVAFWVCFTFRFTTTLNIAFFVNSVAHMFGNKPYDKSISPVENLAVAIAAMGEGWHNYHHVFPWDYKTSELGSYLFNVTTGFIDCFARVGWAYDRKSVPAEVVARRAAKCGDGTRFLTDEYAHQDAVWGYGDQDIPKEDMDAIAQQPASTDSKPDPAQPSGSASVSSFSRDTKREASWPSVLFYIHLNILGVYGIFVLFSHTSLITCVFTFLLTLCGILGVTAGAHRLWAHRTYQATPLLRFTLMIFQTLAGQGSIYDWVRLHRLHHEKYRTVDDPYYSDKDFLHAQVFANIRKLSPKQEKLLATVDMSDLESDGIVMFQRRFYWLLYVVLFVLLPINAPLEYWGDTVQAAIFVAFSLRYLIVLNVSWLINSAHFVWGLDKSHKQSDSNMVFLVTKSYWPQYHYLLPFDYQSGEFGNYGSGCTTAFIRICAATGQATNLQTMTTEAVKRGLTMAVDSGKPIVECLKQAGAEDMCNLQREHYLQNERLH</sequence>
<dbReference type="GO" id="GO:0006636">
    <property type="term" value="P:unsaturated fatty acid biosynthetic process"/>
    <property type="evidence" value="ECO:0007669"/>
    <property type="project" value="TreeGrafter"/>
</dbReference>
<feature type="transmembrane region" description="Helical" evidence="14">
    <location>
        <begin position="425"/>
        <end position="445"/>
    </location>
</feature>
<evidence type="ECO:0000313" key="16">
    <source>
        <dbReference type="EnsemblMetazoa" id="ASTEI03332-PA"/>
    </source>
</evidence>
<evidence type="ECO:0000256" key="12">
    <source>
        <dbReference type="RuleBase" id="RU000581"/>
    </source>
</evidence>
<dbReference type="PRINTS" id="PR00075">
    <property type="entry name" value="FACDDSATRASE"/>
</dbReference>
<comment type="subcellular location">
    <subcellularLocation>
        <location evidence="1">Membrane</location>
        <topology evidence="1">Multi-pass membrane protein</topology>
    </subcellularLocation>
</comment>
<dbReference type="STRING" id="30069.A0A182Y4E6"/>
<feature type="transmembrane region" description="Helical" evidence="14">
    <location>
        <begin position="596"/>
        <end position="619"/>
    </location>
</feature>
<evidence type="ECO:0000256" key="10">
    <source>
        <dbReference type="ARBA" id="ARBA00023136"/>
    </source>
</evidence>
<dbReference type="VEuPathDB" id="VectorBase:ASTEI20_037830"/>
<evidence type="ECO:0000256" key="5">
    <source>
        <dbReference type="ARBA" id="ARBA00022832"/>
    </source>
</evidence>
<dbReference type="GO" id="GO:0004768">
    <property type="term" value="F:stearoyl-CoA 9-desaturase activity"/>
    <property type="evidence" value="ECO:0007669"/>
    <property type="project" value="TreeGrafter"/>
</dbReference>
<dbReference type="VEuPathDB" id="VectorBase:ASTE006887"/>
<evidence type="ECO:0000256" key="3">
    <source>
        <dbReference type="ARBA" id="ARBA00022516"/>
    </source>
</evidence>
<feature type="compositionally biased region" description="Polar residues" evidence="13">
    <location>
        <begin position="408"/>
        <end position="417"/>
    </location>
</feature>
<organism evidence="16 17">
    <name type="scientific">Anopheles stephensi</name>
    <name type="common">Indo-Pakistan malaria mosquito</name>
    <dbReference type="NCBI Taxonomy" id="30069"/>
    <lineage>
        <taxon>Eukaryota</taxon>
        <taxon>Metazoa</taxon>
        <taxon>Ecdysozoa</taxon>
        <taxon>Arthropoda</taxon>
        <taxon>Hexapoda</taxon>
        <taxon>Insecta</taxon>
        <taxon>Pterygota</taxon>
        <taxon>Neoptera</taxon>
        <taxon>Endopterygota</taxon>
        <taxon>Diptera</taxon>
        <taxon>Nematocera</taxon>
        <taxon>Culicoidea</taxon>
        <taxon>Culicidae</taxon>
        <taxon>Anophelinae</taxon>
        <taxon>Anopheles</taxon>
    </lineage>
</organism>
<dbReference type="VEuPathDB" id="VectorBase:ASTE008096"/>
<evidence type="ECO:0000256" key="2">
    <source>
        <dbReference type="ARBA" id="ARBA00009295"/>
    </source>
</evidence>
<evidence type="ECO:0000256" key="4">
    <source>
        <dbReference type="ARBA" id="ARBA00022692"/>
    </source>
</evidence>
<dbReference type="PANTHER" id="PTHR11351:SF61">
    <property type="entry name" value="RH14937P"/>
    <property type="match status" value="1"/>
</dbReference>
<comment type="domain">
    <text evidence="12">The histidine box domains are involved in binding the catalytic metal ions.</text>
</comment>
<name>A0A182Y4E6_ANOST</name>
<keyword evidence="5" id="KW-0276">Fatty acid metabolism</keyword>
<protein>
    <recommendedName>
        <fullName evidence="15">Fatty acid desaturase domain-containing protein</fullName>
    </recommendedName>
</protein>
<evidence type="ECO:0000256" key="1">
    <source>
        <dbReference type="ARBA" id="ARBA00004141"/>
    </source>
</evidence>
<evidence type="ECO:0000259" key="15">
    <source>
        <dbReference type="Pfam" id="PF00487"/>
    </source>
</evidence>
<dbReference type="GO" id="GO:0005506">
    <property type="term" value="F:iron ion binding"/>
    <property type="evidence" value="ECO:0007669"/>
    <property type="project" value="TreeGrafter"/>
</dbReference>
<feature type="compositionally biased region" description="Polar residues" evidence="13">
    <location>
        <begin position="1"/>
        <end position="22"/>
    </location>
</feature>
<reference evidence="16" key="2">
    <citation type="submission" date="2020-05" db="UniProtKB">
        <authorList>
            <consortium name="EnsemblMetazoa"/>
        </authorList>
    </citation>
    <scope>IDENTIFICATION</scope>
    <source>
        <strain evidence="16">Indian</strain>
    </source>
</reference>
<feature type="domain" description="Fatty acid desaturase" evidence="15">
    <location>
        <begin position="110"/>
        <end position="312"/>
    </location>
</feature>
<evidence type="ECO:0000256" key="14">
    <source>
        <dbReference type="SAM" id="Phobius"/>
    </source>
</evidence>
<keyword evidence="8" id="KW-0408">Iron</keyword>
<keyword evidence="6 14" id="KW-1133">Transmembrane helix</keyword>
<evidence type="ECO:0000256" key="11">
    <source>
        <dbReference type="ARBA" id="ARBA00023160"/>
    </source>
</evidence>
<evidence type="ECO:0000313" key="17">
    <source>
        <dbReference type="Proteomes" id="UP000076408"/>
    </source>
</evidence>
<dbReference type="EnsemblMetazoa" id="ASTEI03332-RA">
    <property type="protein sequence ID" value="ASTEI03332-PA"/>
    <property type="gene ID" value="ASTEI03332"/>
</dbReference>
<comment type="similarity">
    <text evidence="2 12">Belongs to the fatty acid desaturase type 1 family.</text>
</comment>
<keyword evidence="11 12" id="KW-0275">Fatty acid biosynthesis</keyword>
<feature type="transmembrane region" description="Helical" evidence="14">
    <location>
        <begin position="105"/>
        <end position="126"/>
    </location>
</feature>
<dbReference type="Proteomes" id="UP000076408">
    <property type="component" value="Unassembled WGS sequence"/>
</dbReference>
<evidence type="ECO:0000256" key="8">
    <source>
        <dbReference type="ARBA" id="ARBA00023004"/>
    </source>
</evidence>
<evidence type="ECO:0000256" key="9">
    <source>
        <dbReference type="ARBA" id="ARBA00023098"/>
    </source>
</evidence>
<feature type="region of interest" description="Disordered" evidence="13">
    <location>
        <begin position="394"/>
        <end position="417"/>
    </location>
</feature>
<dbReference type="PANTHER" id="PTHR11351">
    <property type="entry name" value="ACYL-COA DESATURASE"/>
    <property type="match status" value="1"/>
</dbReference>
<evidence type="ECO:0000256" key="13">
    <source>
        <dbReference type="SAM" id="MobiDB-lite"/>
    </source>
</evidence>
<feature type="transmembrane region" description="Helical" evidence="14">
    <location>
        <begin position="224"/>
        <end position="243"/>
    </location>
</feature>
<keyword evidence="7 12" id="KW-0560">Oxidoreductase</keyword>
<evidence type="ECO:0000256" key="7">
    <source>
        <dbReference type="ARBA" id="ARBA00023002"/>
    </source>
</evidence>
<feature type="transmembrane region" description="Helical" evidence="14">
    <location>
        <begin position="249"/>
        <end position="271"/>
    </location>
</feature>
<dbReference type="InterPro" id="IPR005804">
    <property type="entry name" value="FA_desaturase_dom"/>
</dbReference>
<feature type="transmembrane region" description="Helical" evidence="14">
    <location>
        <begin position="451"/>
        <end position="474"/>
    </location>
</feature>
<feature type="compositionally biased region" description="Low complexity" evidence="13">
    <location>
        <begin position="43"/>
        <end position="61"/>
    </location>
</feature>
<feature type="transmembrane region" description="Helical" evidence="14">
    <location>
        <begin position="572"/>
        <end position="590"/>
    </location>
</feature>
<feature type="transmembrane region" description="Helical" evidence="14">
    <location>
        <begin position="81"/>
        <end position="99"/>
    </location>
</feature>
<dbReference type="VEuPathDB" id="VectorBase:ASTEI20_039858"/>
<keyword evidence="9" id="KW-0443">Lipid metabolism</keyword>
<dbReference type="GO" id="GO:0005789">
    <property type="term" value="C:endoplasmic reticulum membrane"/>
    <property type="evidence" value="ECO:0007669"/>
    <property type="project" value="TreeGrafter"/>
</dbReference>
<dbReference type="AlphaFoldDB" id="A0A182Y4E6"/>
<dbReference type="VEuPathDB" id="VectorBase:ASTEI03332"/>
<keyword evidence="10 14" id="KW-0472">Membrane</keyword>